<comment type="caution">
    <text evidence="2">The sequence shown here is derived from an EMBL/GenBank/DDBJ whole genome shotgun (WGS) entry which is preliminary data.</text>
</comment>
<evidence type="ECO:0000313" key="2">
    <source>
        <dbReference type="EMBL" id="TDG45890.1"/>
    </source>
</evidence>
<keyword evidence="3" id="KW-1185">Reference proteome</keyword>
<name>A0A484BD06_DRONA</name>
<evidence type="ECO:0000313" key="3">
    <source>
        <dbReference type="Proteomes" id="UP000295192"/>
    </source>
</evidence>
<dbReference type="OMA" id="PWTWLRR"/>
<dbReference type="STRING" id="7232.A0A484BD06"/>
<dbReference type="EMBL" id="LSRL02000068">
    <property type="protein sequence ID" value="TDG45890.1"/>
    <property type="molecule type" value="Genomic_DNA"/>
</dbReference>
<reference evidence="2 3" key="1">
    <citation type="journal article" date="2019" name="J. Hered.">
        <title>An Improved Genome Assembly for Drosophila navojoa, the Basal Species in the mojavensis Cluster.</title>
        <authorList>
            <person name="Vanderlinde T."/>
            <person name="Dupim E.G."/>
            <person name="Nazario-Yepiz N.O."/>
            <person name="Carvalho A.B."/>
        </authorList>
    </citation>
    <scope>NUCLEOTIDE SEQUENCE [LARGE SCALE GENOMIC DNA]</scope>
    <source>
        <strain evidence="2">Navoj_Jal97</strain>
        <tissue evidence="2">Whole organism</tissue>
    </source>
</reference>
<dbReference type="Proteomes" id="UP000295192">
    <property type="component" value="Unassembled WGS sequence"/>
</dbReference>
<evidence type="ECO:0000256" key="1">
    <source>
        <dbReference type="SAM" id="MobiDB-lite"/>
    </source>
</evidence>
<organism evidence="2 3">
    <name type="scientific">Drosophila navojoa</name>
    <name type="common">Fruit fly</name>
    <dbReference type="NCBI Taxonomy" id="7232"/>
    <lineage>
        <taxon>Eukaryota</taxon>
        <taxon>Metazoa</taxon>
        <taxon>Ecdysozoa</taxon>
        <taxon>Arthropoda</taxon>
        <taxon>Hexapoda</taxon>
        <taxon>Insecta</taxon>
        <taxon>Pterygota</taxon>
        <taxon>Neoptera</taxon>
        <taxon>Endopterygota</taxon>
        <taxon>Diptera</taxon>
        <taxon>Brachycera</taxon>
        <taxon>Muscomorpha</taxon>
        <taxon>Ephydroidea</taxon>
        <taxon>Drosophilidae</taxon>
        <taxon>Drosophila</taxon>
    </lineage>
</organism>
<dbReference type="AlphaFoldDB" id="A0A484BD06"/>
<dbReference type="Pfam" id="PF16008">
    <property type="entry name" value="DUF4778"/>
    <property type="match status" value="1"/>
</dbReference>
<accession>A0A484BD06</accession>
<gene>
    <name evidence="2" type="ORF">AWZ03_007610</name>
</gene>
<sequence>MSCLRGKCGCYARSPWASDSDLGKRFQRFSAACGSCVCRAGYAGADGTRACVGSGERKPVPERIEWLRRYRVHLADGKDCDCRSASPEEYWYGTNRQNLVALSQTLELPVDRVADFLYTLTMQNFSRMLKPRSTCFDCRVPLCKGDPCTLYASVFDDEGNVRNPFGPGTLVEVLRVLQMVVREGVDEPPNAKKPTSTRSTRVKQLRDEKQQIYAQKPQLDEKLQIYAPKRLLTHIYASSPLDYRNAPFATAPVEPQPSSVHLRQLISHINRVRGTEVDLAQFLEKTDLDAALPAQKRFHNLTKYEVPKVHKKLSVHQDGVPTEKRKQKWADHMYLGEQIPVLMHKPFNPNERQTYLRRHPASLRMNQDGCVVNSKNVHRYRRRSVERLLREARKRASIHSIVTVSPDNLSCSRKRKRKPKAK</sequence>
<feature type="region of interest" description="Disordered" evidence="1">
    <location>
        <begin position="185"/>
        <end position="204"/>
    </location>
</feature>
<dbReference type="InterPro" id="IPR031958">
    <property type="entry name" value="DUF4778"/>
</dbReference>
<protein>
    <submittedName>
        <fullName evidence="2">Uncharacterized protein</fullName>
    </submittedName>
</protein>
<proteinExistence type="predicted"/>